<dbReference type="EMBL" id="AP024613">
    <property type="protein sequence ID" value="BCV44072.1"/>
    <property type="molecule type" value="Genomic_DNA"/>
</dbReference>
<protein>
    <submittedName>
        <fullName evidence="1">Uncharacterized protein</fullName>
    </submittedName>
</protein>
<proteinExistence type="predicted"/>
<accession>A0AAD1NN19</accession>
<sequence>MGLVQALAAGGKYTGTQFYHYPAVACVTQVHHLYLLKKVGDKSYTQSAAGFLAAVGLQVDKIVIYCGISYKKGHTKYDPQ</sequence>
<dbReference type="Proteomes" id="UP000825078">
    <property type="component" value="Chromosome"/>
</dbReference>
<evidence type="ECO:0000313" key="2">
    <source>
        <dbReference type="Proteomes" id="UP000825078"/>
    </source>
</evidence>
<gene>
    <name evidence="1" type="ORF">TUM17379_10900</name>
</gene>
<evidence type="ECO:0000313" key="1">
    <source>
        <dbReference type="EMBL" id="BCV44072.1"/>
    </source>
</evidence>
<dbReference type="AlphaFoldDB" id="A0AAD1NN19"/>
<reference evidence="1" key="1">
    <citation type="submission" date="2021-05" db="EMBL/GenBank/DDBJ databases">
        <title>Molecular characterization for Shewanella algae harboring chromosomal blaOXA-55-like strains isolated from clinical and environment sample.</title>
        <authorList>
            <person name="Ohama Y."/>
            <person name="Aoki K."/>
            <person name="Harada S."/>
            <person name="Moriya K."/>
            <person name="Ishii Y."/>
            <person name="Tateda K."/>
        </authorList>
    </citation>
    <scope>NUCLEOTIDE SEQUENCE</scope>
    <source>
        <strain evidence="1">TUM17379</strain>
    </source>
</reference>
<name>A0AAD1NN19_9GAMM</name>
<organism evidence="1 2">
    <name type="scientific">Shewanella algae</name>
    <dbReference type="NCBI Taxonomy" id="38313"/>
    <lineage>
        <taxon>Bacteria</taxon>
        <taxon>Pseudomonadati</taxon>
        <taxon>Pseudomonadota</taxon>
        <taxon>Gammaproteobacteria</taxon>
        <taxon>Alteromonadales</taxon>
        <taxon>Shewanellaceae</taxon>
        <taxon>Shewanella</taxon>
    </lineage>
</organism>